<dbReference type="OrthoDB" id="10255000at2759"/>
<dbReference type="Proteomes" id="UP000603453">
    <property type="component" value="Unassembled WGS sequence"/>
</dbReference>
<feature type="coiled-coil region" evidence="3">
    <location>
        <begin position="621"/>
        <end position="662"/>
    </location>
</feature>
<evidence type="ECO:0000256" key="2">
    <source>
        <dbReference type="ARBA" id="ARBA00022490"/>
    </source>
</evidence>
<dbReference type="AlphaFoldDB" id="A0A8H7RCK0"/>
<feature type="coiled-coil region" evidence="3">
    <location>
        <begin position="387"/>
        <end position="454"/>
    </location>
</feature>
<organism evidence="6 7">
    <name type="scientific">Mucor saturninus</name>
    <dbReference type="NCBI Taxonomy" id="64648"/>
    <lineage>
        <taxon>Eukaryota</taxon>
        <taxon>Fungi</taxon>
        <taxon>Fungi incertae sedis</taxon>
        <taxon>Mucoromycota</taxon>
        <taxon>Mucoromycotina</taxon>
        <taxon>Mucoromycetes</taxon>
        <taxon>Mucorales</taxon>
        <taxon>Mucorineae</taxon>
        <taxon>Mucoraceae</taxon>
        <taxon>Mucor</taxon>
    </lineage>
</organism>
<evidence type="ECO:0000256" key="3">
    <source>
        <dbReference type="SAM" id="Coils"/>
    </source>
</evidence>
<dbReference type="GO" id="GO:0005737">
    <property type="term" value="C:cytoplasm"/>
    <property type="evidence" value="ECO:0007669"/>
    <property type="project" value="UniProtKB-SubCell"/>
</dbReference>
<gene>
    <name evidence="6" type="ORF">INT47_007790</name>
</gene>
<feature type="domain" description="Centrosomin N-terminal motif 1" evidence="5">
    <location>
        <begin position="60"/>
        <end position="131"/>
    </location>
</feature>
<feature type="coiled-coil region" evidence="3">
    <location>
        <begin position="491"/>
        <end position="587"/>
    </location>
</feature>
<proteinExistence type="predicted"/>
<evidence type="ECO:0000313" key="6">
    <source>
        <dbReference type="EMBL" id="KAG2208691.1"/>
    </source>
</evidence>
<evidence type="ECO:0000256" key="4">
    <source>
        <dbReference type="SAM" id="MobiDB-lite"/>
    </source>
</evidence>
<keyword evidence="2" id="KW-0963">Cytoplasm</keyword>
<name>A0A8H7RCK0_9FUNG</name>
<evidence type="ECO:0000256" key="1">
    <source>
        <dbReference type="ARBA" id="ARBA00004496"/>
    </source>
</evidence>
<keyword evidence="7" id="KW-1185">Reference proteome</keyword>
<dbReference type="GO" id="GO:0005815">
    <property type="term" value="C:microtubule organizing center"/>
    <property type="evidence" value="ECO:0007669"/>
    <property type="project" value="InterPro"/>
</dbReference>
<evidence type="ECO:0000259" key="5">
    <source>
        <dbReference type="Pfam" id="PF07989"/>
    </source>
</evidence>
<sequence length="721" mass="84078">MNNTFDDDKFSMTNVSLISENEPSPRNLTHSPTALNTIGQSSNRRLSTMKADELAVAGTSLKSQESTIDHLKKENFNLKLHQYFLMERLNQMSPETCEKLNEENIKLKVGVQSLTAELKKYKDIILELNKGIDYLQSKQCPIPHGMTTEEKAEMDKLQKEAITSQEEHDKISLMMADLTAENVRLRTSIRVAKTTPPPTPATSPESEEMIELKRNFRQAKIKVEEQQRAIQILQQNQHKRPSYSNQSDLKSADRELKQLEGELRLERLQSDRAFGELQDKKIELQNTRNDLDRLKTQLHHRNADFDDLRNEYELLKKKASSNPSSDNQTNDLIKAVQELEEDNEELVAAIQSRDQDVAALEAEVEKLLSHLDEKGMDEPVKEKVFMLQEALQEREEVIQEREEEIDILKKELKTVTESHDEDIEAFEEHMAKAQAEFNEQRQLNQELVEELENTKKYCQDDLTKQYNDMIVSIRERDVRLASLQGNFEQQTDTMEREKDLLLEEIGELKDKLHEVFDALNRQEETVIELRKKVRSREESSFTSHSSEEYTSTMQRHVEELGEVQREMNEIRQENKSLQAGYLDMKRKYLSLRKQNNILTRLLDEHKKSAEKNEDHSVIDKANLLSKLNNELRREIEEKDRELDDEKRRGDSYEEAYEQAQNKTFELQKQLDRRDSMLTNSLIAHDKLKDEGNFMTNILYEQATGGGHPSIRRTPDYGMNPN</sequence>
<feature type="region of interest" description="Disordered" evidence="4">
    <location>
        <begin position="702"/>
        <end position="721"/>
    </location>
</feature>
<dbReference type="Pfam" id="PF07989">
    <property type="entry name" value="Cnn_1N"/>
    <property type="match status" value="1"/>
</dbReference>
<feature type="coiled-coil region" evidence="3">
    <location>
        <begin position="209"/>
        <end position="363"/>
    </location>
</feature>
<reference evidence="6" key="1">
    <citation type="submission" date="2020-12" db="EMBL/GenBank/DDBJ databases">
        <title>Metabolic potential, ecology and presence of endohyphal bacteria is reflected in genomic diversity of Mucoromycotina.</title>
        <authorList>
            <person name="Muszewska A."/>
            <person name="Okrasinska A."/>
            <person name="Steczkiewicz K."/>
            <person name="Drgas O."/>
            <person name="Orlowska M."/>
            <person name="Perlinska-Lenart U."/>
            <person name="Aleksandrzak-Piekarczyk T."/>
            <person name="Szatraj K."/>
            <person name="Zielenkiewicz U."/>
            <person name="Pilsyk S."/>
            <person name="Malc E."/>
            <person name="Mieczkowski P."/>
            <person name="Kruszewska J.S."/>
            <person name="Biernat P."/>
            <person name="Pawlowska J."/>
        </authorList>
    </citation>
    <scope>NUCLEOTIDE SEQUENCE</scope>
    <source>
        <strain evidence="6">WA0000017839</strain>
    </source>
</reference>
<comment type="caution">
    <text evidence="6">The sequence shown here is derived from an EMBL/GenBank/DDBJ whole genome shotgun (WGS) entry which is preliminary data.</text>
</comment>
<comment type="subcellular location">
    <subcellularLocation>
        <location evidence="1">Cytoplasm</location>
    </subcellularLocation>
</comment>
<keyword evidence="3" id="KW-0175">Coiled coil</keyword>
<accession>A0A8H7RCK0</accession>
<dbReference type="EMBL" id="JAEPRD010000018">
    <property type="protein sequence ID" value="KAG2208691.1"/>
    <property type="molecule type" value="Genomic_DNA"/>
</dbReference>
<dbReference type="InterPro" id="IPR012943">
    <property type="entry name" value="Cnn_1N"/>
</dbReference>
<evidence type="ECO:0000313" key="7">
    <source>
        <dbReference type="Proteomes" id="UP000603453"/>
    </source>
</evidence>
<protein>
    <recommendedName>
        <fullName evidence="5">Centrosomin N-terminal motif 1 domain-containing protein</fullName>
    </recommendedName>
</protein>
<dbReference type="Gene3D" id="1.10.287.1490">
    <property type="match status" value="1"/>
</dbReference>